<evidence type="ECO:0000313" key="1">
    <source>
        <dbReference type="EMBL" id="GAB0185065.1"/>
    </source>
</evidence>
<accession>A0ABC9WHV9</accession>
<dbReference type="AlphaFoldDB" id="A0ABC9WHV9"/>
<proteinExistence type="predicted"/>
<protein>
    <submittedName>
        <fullName evidence="1">Meiosis-specific coiled-coil domain-containing protein MEIOC-like</fullName>
    </submittedName>
</protein>
<organism evidence="1 2">
    <name type="scientific">Grus japonensis</name>
    <name type="common">Japanese crane</name>
    <name type="synonym">Red-crowned crane</name>
    <dbReference type="NCBI Taxonomy" id="30415"/>
    <lineage>
        <taxon>Eukaryota</taxon>
        <taxon>Metazoa</taxon>
        <taxon>Chordata</taxon>
        <taxon>Craniata</taxon>
        <taxon>Vertebrata</taxon>
        <taxon>Euteleostomi</taxon>
        <taxon>Archelosauria</taxon>
        <taxon>Archosauria</taxon>
        <taxon>Dinosauria</taxon>
        <taxon>Saurischia</taxon>
        <taxon>Theropoda</taxon>
        <taxon>Coelurosauria</taxon>
        <taxon>Aves</taxon>
        <taxon>Neognathae</taxon>
        <taxon>Neoaves</taxon>
        <taxon>Gruiformes</taxon>
        <taxon>Gruidae</taxon>
        <taxon>Grus</taxon>
    </lineage>
</organism>
<dbReference type="EMBL" id="BAAFJT010000002">
    <property type="protein sequence ID" value="GAB0185065.1"/>
    <property type="molecule type" value="Genomic_DNA"/>
</dbReference>
<name>A0ABC9WHV9_GRUJA</name>
<keyword evidence="2" id="KW-1185">Reference proteome</keyword>
<gene>
    <name evidence="1" type="ORF">GRJ2_000971800</name>
</gene>
<comment type="caution">
    <text evidence="1">The sequence shown here is derived from an EMBL/GenBank/DDBJ whole genome shotgun (WGS) entry which is preliminary data.</text>
</comment>
<evidence type="ECO:0000313" key="2">
    <source>
        <dbReference type="Proteomes" id="UP001623348"/>
    </source>
</evidence>
<reference evidence="1 2" key="1">
    <citation type="submission" date="2024-06" db="EMBL/GenBank/DDBJ databases">
        <title>The draft genome of Grus japonensis, version 3.</title>
        <authorList>
            <person name="Nabeshima K."/>
            <person name="Suzuki S."/>
            <person name="Onuma M."/>
        </authorList>
    </citation>
    <scope>NUCLEOTIDE SEQUENCE [LARGE SCALE GENOMIC DNA]</scope>
    <source>
        <strain evidence="1 2">451A</strain>
    </source>
</reference>
<sequence length="69" mass="7631">MVAGSAQPPALRPDGASRAEVKPVLKKLNFCLHGNAAYFREENFYTHNKDMVKQSAAPGHYKSQVNSKK</sequence>
<dbReference type="Proteomes" id="UP001623348">
    <property type="component" value="Unassembled WGS sequence"/>
</dbReference>